<keyword evidence="4 9" id="KW-0378">Hydrolase</keyword>
<dbReference type="AlphaFoldDB" id="A0A3D9ISB6"/>
<dbReference type="Proteomes" id="UP000256977">
    <property type="component" value="Unassembled WGS sequence"/>
</dbReference>
<accession>A0A3D9ISB6</accession>
<name>A0A3D9ISB6_9BACL</name>
<evidence type="ECO:0000256" key="6">
    <source>
        <dbReference type="PIRSR" id="PIRSR625705-1"/>
    </source>
</evidence>
<dbReference type="InterPro" id="IPR029018">
    <property type="entry name" value="Hex-like_dom2"/>
</dbReference>
<evidence type="ECO:0000259" key="7">
    <source>
        <dbReference type="Pfam" id="PF00728"/>
    </source>
</evidence>
<keyword evidence="10" id="KW-1185">Reference proteome</keyword>
<evidence type="ECO:0000256" key="1">
    <source>
        <dbReference type="ARBA" id="ARBA00001231"/>
    </source>
</evidence>
<evidence type="ECO:0000256" key="3">
    <source>
        <dbReference type="ARBA" id="ARBA00012663"/>
    </source>
</evidence>
<comment type="similarity">
    <text evidence="2">Belongs to the glycosyl hydrolase 20 family.</text>
</comment>
<gene>
    <name evidence="9" type="ORF">DFP98_12391</name>
</gene>
<dbReference type="RefSeq" id="WP_116063404.1">
    <property type="nucleotide sequence ID" value="NZ_QRDZ01000023.1"/>
</dbReference>
<evidence type="ECO:0000256" key="4">
    <source>
        <dbReference type="ARBA" id="ARBA00022801"/>
    </source>
</evidence>
<comment type="caution">
    <text evidence="9">The sequence shown here is derived from an EMBL/GenBank/DDBJ whole genome shotgun (WGS) entry which is preliminary data.</text>
</comment>
<proteinExistence type="inferred from homology"/>
<dbReference type="GO" id="GO:0030203">
    <property type="term" value="P:glycosaminoglycan metabolic process"/>
    <property type="evidence" value="ECO:0007669"/>
    <property type="project" value="TreeGrafter"/>
</dbReference>
<dbReference type="Gene3D" id="3.20.20.80">
    <property type="entry name" value="Glycosidases"/>
    <property type="match status" value="1"/>
</dbReference>
<organism evidence="9 10">
    <name type="scientific">Cohnella phaseoli</name>
    <dbReference type="NCBI Taxonomy" id="456490"/>
    <lineage>
        <taxon>Bacteria</taxon>
        <taxon>Bacillati</taxon>
        <taxon>Bacillota</taxon>
        <taxon>Bacilli</taxon>
        <taxon>Bacillales</taxon>
        <taxon>Paenibacillaceae</taxon>
        <taxon>Cohnella</taxon>
    </lineage>
</organism>
<sequence length="480" mass="54960">MSEQIEIHVVPLPKSVHIEQGTRSLRHTVVHALHTSLVPLAPIFEQELEAVLGERTGTGNETRTIVELNLDEAMREEQIKIAVAEKVQIVGGSYSAVAGGTAVLLQLMSNEGELPLCTVEDEPDLPYRGLMMDLGRHWHSTDCIRQTITFCRFYRFSHLHLHLTDDPLFTFPLRSFPQIPVSGMKYTRQELEDLIEYAQRCGVQLVPEIDLPGHSRQLNLSEPELFTSGIGEAHENAICLGNPAVLNAVQQMLRELCEIFKYSKYIHLGCDETKLEIFEQCPYCREKMKELNVNDAEGLLRDFIVRAAEIVREQGRQPIVWEGFSPAQGIEIPKDIVVIPWESYYHPADSLAEAGYALINASWQPLYATPTLKWSPEHIYGWHVRRWEHWWDQSKATLQPIELDESANLLGAQFCSWENEESAELELIRLRAPTMVERVWNVVRREEWPSFAKRLEASDRRLLQVLSGKPEQVKKVQKEA</sequence>
<dbReference type="InterPro" id="IPR017853">
    <property type="entry name" value="GH"/>
</dbReference>
<keyword evidence="5" id="KW-0326">Glycosidase</keyword>
<dbReference type="Pfam" id="PF00728">
    <property type="entry name" value="Glyco_hydro_20"/>
    <property type="match status" value="1"/>
</dbReference>
<dbReference type="SUPFAM" id="SSF55545">
    <property type="entry name" value="beta-N-acetylhexosaminidase-like domain"/>
    <property type="match status" value="1"/>
</dbReference>
<evidence type="ECO:0000256" key="5">
    <source>
        <dbReference type="ARBA" id="ARBA00023295"/>
    </source>
</evidence>
<evidence type="ECO:0000259" key="8">
    <source>
        <dbReference type="Pfam" id="PF02838"/>
    </source>
</evidence>
<dbReference type="EMBL" id="QRDZ01000023">
    <property type="protein sequence ID" value="RED64419.1"/>
    <property type="molecule type" value="Genomic_DNA"/>
</dbReference>
<dbReference type="Gene3D" id="3.30.379.10">
    <property type="entry name" value="Chitobiase/beta-hexosaminidase domain 2-like"/>
    <property type="match status" value="1"/>
</dbReference>
<dbReference type="GO" id="GO:0004563">
    <property type="term" value="F:beta-N-acetylhexosaminidase activity"/>
    <property type="evidence" value="ECO:0007669"/>
    <property type="project" value="UniProtKB-EC"/>
</dbReference>
<evidence type="ECO:0000313" key="10">
    <source>
        <dbReference type="Proteomes" id="UP000256977"/>
    </source>
</evidence>
<dbReference type="OrthoDB" id="1098018at2"/>
<feature type="domain" description="Glycoside hydrolase family 20 catalytic" evidence="7">
    <location>
        <begin position="126"/>
        <end position="441"/>
    </location>
</feature>
<dbReference type="GO" id="GO:0005975">
    <property type="term" value="P:carbohydrate metabolic process"/>
    <property type="evidence" value="ECO:0007669"/>
    <property type="project" value="InterPro"/>
</dbReference>
<dbReference type="PANTHER" id="PTHR22600">
    <property type="entry name" value="BETA-HEXOSAMINIDASE"/>
    <property type="match status" value="1"/>
</dbReference>
<dbReference type="InterPro" id="IPR025705">
    <property type="entry name" value="Beta_hexosaminidase_sua/sub"/>
</dbReference>
<dbReference type="InterPro" id="IPR015883">
    <property type="entry name" value="Glyco_hydro_20_cat"/>
</dbReference>
<protein>
    <recommendedName>
        <fullName evidence="3">beta-N-acetylhexosaminidase</fullName>
        <ecNumber evidence="3">3.2.1.52</ecNumber>
    </recommendedName>
</protein>
<reference evidence="9 10" key="1">
    <citation type="submission" date="2018-07" db="EMBL/GenBank/DDBJ databases">
        <title>Genomic Encyclopedia of Type Strains, Phase III (KMG-III): the genomes of soil and plant-associated and newly described type strains.</title>
        <authorList>
            <person name="Whitman W."/>
        </authorList>
    </citation>
    <scope>NUCLEOTIDE SEQUENCE [LARGE SCALE GENOMIC DNA]</scope>
    <source>
        <strain evidence="9 10">CECT 7287</strain>
    </source>
</reference>
<feature type="active site" description="Proton donor" evidence="6">
    <location>
        <position position="272"/>
    </location>
</feature>
<feature type="domain" description="Beta-hexosaminidase bacterial type N-terminal" evidence="8">
    <location>
        <begin position="7"/>
        <end position="121"/>
    </location>
</feature>
<dbReference type="GO" id="GO:0016020">
    <property type="term" value="C:membrane"/>
    <property type="evidence" value="ECO:0007669"/>
    <property type="project" value="TreeGrafter"/>
</dbReference>
<dbReference type="PANTHER" id="PTHR22600:SF57">
    <property type="entry name" value="BETA-N-ACETYLHEXOSAMINIDASE"/>
    <property type="match status" value="1"/>
</dbReference>
<dbReference type="SUPFAM" id="SSF51445">
    <property type="entry name" value="(Trans)glycosidases"/>
    <property type="match status" value="1"/>
</dbReference>
<dbReference type="PRINTS" id="PR00738">
    <property type="entry name" value="GLHYDRLASE20"/>
</dbReference>
<comment type="catalytic activity">
    <reaction evidence="1">
        <text>Hydrolysis of terminal non-reducing N-acetyl-D-hexosamine residues in N-acetyl-beta-D-hexosaminides.</text>
        <dbReference type="EC" id="3.2.1.52"/>
    </reaction>
</comment>
<dbReference type="Pfam" id="PF02838">
    <property type="entry name" value="Glyco_hydro_20b"/>
    <property type="match status" value="1"/>
</dbReference>
<dbReference type="InterPro" id="IPR015882">
    <property type="entry name" value="HEX_bac_N"/>
</dbReference>
<evidence type="ECO:0000313" key="9">
    <source>
        <dbReference type="EMBL" id="RED64419.1"/>
    </source>
</evidence>
<dbReference type="EC" id="3.2.1.52" evidence="3"/>
<evidence type="ECO:0000256" key="2">
    <source>
        <dbReference type="ARBA" id="ARBA00006285"/>
    </source>
</evidence>